<dbReference type="InterPro" id="IPR036396">
    <property type="entry name" value="Cyt_P450_sf"/>
</dbReference>
<keyword evidence="5 10" id="KW-0479">Metal-binding</keyword>
<organism evidence="13 14">
    <name type="scientific">Protea cynaroides</name>
    <dbReference type="NCBI Taxonomy" id="273540"/>
    <lineage>
        <taxon>Eukaryota</taxon>
        <taxon>Viridiplantae</taxon>
        <taxon>Streptophyta</taxon>
        <taxon>Embryophyta</taxon>
        <taxon>Tracheophyta</taxon>
        <taxon>Spermatophyta</taxon>
        <taxon>Magnoliopsida</taxon>
        <taxon>Proteales</taxon>
        <taxon>Proteaceae</taxon>
        <taxon>Protea</taxon>
    </lineage>
</organism>
<name>A0A9Q0KPL2_9MAGN</name>
<evidence type="ECO:0000256" key="1">
    <source>
        <dbReference type="ARBA" id="ARBA00001971"/>
    </source>
</evidence>
<dbReference type="PANTHER" id="PTHR47947:SF26">
    <property type="entry name" value="CYTOCHROME P450"/>
    <property type="match status" value="1"/>
</dbReference>
<evidence type="ECO:0000256" key="9">
    <source>
        <dbReference type="ARBA" id="ARBA00023136"/>
    </source>
</evidence>
<evidence type="ECO:0000313" key="14">
    <source>
        <dbReference type="Proteomes" id="UP001141806"/>
    </source>
</evidence>
<dbReference type="InterPro" id="IPR017972">
    <property type="entry name" value="Cyt_P450_CS"/>
</dbReference>
<dbReference type="OrthoDB" id="2789670at2759"/>
<evidence type="ECO:0000256" key="3">
    <source>
        <dbReference type="ARBA" id="ARBA00022617"/>
    </source>
</evidence>
<feature type="binding site" description="axial binding residue" evidence="10">
    <location>
        <position position="462"/>
    </location>
    <ligand>
        <name>heme</name>
        <dbReference type="ChEBI" id="CHEBI:30413"/>
    </ligand>
    <ligandPart>
        <name>Fe</name>
        <dbReference type="ChEBI" id="CHEBI:18248"/>
    </ligandPart>
</feature>
<comment type="subcellular location">
    <subcellularLocation>
        <location evidence="2">Membrane</location>
    </subcellularLocation>
</comment>
<keyword evidence="8 10" id="KW-0408">Iron</keyword>
<dbReference type="InterPro" id="IPR002401">
    <property type="entry name" value="Cyt_P450_E_grp-I"/>
</dbReference>
<comment type="caution">
    <text evidence="13">The sequence shown here is derived from an EMBL/GenBank/DDBJ whole genome shotgun (WGS) entry which is preliminary data.</text>
</comment>
<evidence type="ECO:0000256" key="8">
    <source>
        <dbReference type="ARBA" id="ARBA00023004"/>
    </source>
</evidence>
<evidence type="ECO:0000313" key="13">
    <source>
        <dbReference type="EMBL" id="KAJ4974041.1"/>
    </source>
</evidence>
<dbReference type="PROSITE" id="PS00086">
    <property type="entry name" value="CYTOCHROME_P450"/>
    <property type="match status" value="1"/>
</dbReference>
<keyword evidence="3 10" id="KW-0349">Heme</keyword>
<keyword evidence="6 12" id="KW-1133">Transmembrane helix</keyword>
<dbReference type="GO" id="GO:0020037">
    <property type="term" value="F:heme binding"/>
    <property type="evidence" value="ECO:0007669"/>
    <property type="project" value="InterPro"/>
</dbReference>
<dbReference type="AlphaFoldDB" id="A0A9Q0KPL2"/>
<evidence type="ECO:0000256" key="12">
    <source>
        <dbReference type="SAM" id="Phobius"/>
    </source>
</evidence>
<dbReference type="CDD" id="cd20654">
    <property type="entry name" value="CYP82"/>
    <property type="match status" value="1"/>
</dbReference>
<evidence type="ECO:0000256" key="6">
    <source>
        <dbReference type="ARBA" id="ARBA00022989"/>
    </source>
</evidence>
<comment type="cofactor">
    <cofactor evidence="1 10">
        <name>heme</name>
        <dbReference type="ChEBI" id="CHEBI:30413"/>
    </cofactor>
</comment>
<dbReference type="GO" id="GO:0016020">
    <property type="term" value="C:membrane"/>
    <property type="evidence" value="ECO:0007669"/>
    <property type="project" value="UniProtKB-SubCell"/>
</dbReference>
<keyword evidence="11" id="KW-0503">Monooxygenase</keyword>
<gene>
    <name evidence="13" type="ORF">NE237_007215</name>
</gene>
<protein>
    <recommendedName>
        <fullName evidence="15">Cytochrome P450</fullName>
    </recommendedName>
</protein>
<keyword evidence="4 12" id="KW-0812">Transmembrane</keyword>
<keyword evidence="7 11" id="KW-0560">Oxidoreductase</keyword>
<dbReference type="EMBL" id="JAMYWD010000004">
    <property type="protein sequence ID" value="KAJ4974041.1"/>
    <property type="molecule type" value="Genomic_DNA"/>
</dbReference>
<proteinExistence type="inferred from homology"/>
<dbReference type="GO" id="GO:0005506">
    <property type="term" value="F:iron ion binding"/>
    <property type="evidence" value="ECO:0007669"/>
    <property type="project" value="InterPro"/>
</dbReference>
<dbReference type="SUPFAM" id="SSF48264">
    <property type="entry name" value="Cytochrome P450"/>
    <property type="match status" value="1"/>
</dbReference>
<evidence type="ECO:0008006" key="15">
    <source>
        <dbReference type="Google" id="ProtNLM"/>
    </source>
</evidence>
<evidence type="ECO:0000256" key="4">
    <source>
        <dbReference type="ARBA" id="ARBA00022692"/>
    </source>
</evidence>
<keyword evidence="9 12" id="KW-0472">Membrane</keyword>
<evidence type="ECO:0000256" key="2">
    <source>
        <dbReference type="ARBA" id="ARBA00004370"/>
    </source>
</evidence>
<evidence type="ECO:0000256" key="5">
    <source>
        <dbReference type="ARBA" id="ARBA00022723"/>
    </source>
</evidence>
<comment type="similarity">
    <text evidence="11">Belongs to the cytochrome P450 family.</text>
</comment>
<reference evidence="13" key="1">
    <citation type="journal article" date="2023" name="Plant J.">
        <title>The genome of the king protea, Protea cynaroides.</title>
        <authorList>
            <person name="Chang J."/>
            <person name="Duong T.A."/>
            <person name="Schoeman C."/>
            <person name="Ma X."/>
            <person name="Roodt D."/>
            <person name="Barker N."/>
            <person name="Li Z."/>
            <person name="Van de Peer Y."/>
            <person name="Mizrachi E."/>
        </authorList>
    </citation>
    <scope>NUCLEOTIDE SEQUENCE</scope>
    <source>
        <tissue evidence="13">Young leaves</tissue>
    </source>
</reference>
<accession>A0A9Q0KPL2</accession>
<dbReference type="InterPro" id="IPR001128">
    <property type="entry name" value="Cyt_P450"/>
</dbReference>
<dbReference type="GO" id="GO:0004497">
    <property type="term" value="F:monooxygenase activity"/>
    <property type="evidence" value="ECO:0007669"/>
    <property type="project" value="UniProtKB-KW"/>
</dbReference>
<keyword evidence="14" id="KW-1185">Reference proteome</keyword>
<evidence type="ECO:0000256" key="7">
    <source>
        <dbReference type="ARBA" id="ARBA00023002"/>
    </source>
</evidence>
<dbReference type="Gene3D" id="1.10.630.10">
    <property type="entry name" value="Cytochrome P450"/>
    <property type="match status" value="1"/>
</dbReference>
<dbReference type="PRINTS" id="PR00463">
    <property type="entry name" value="EP450I"/>
</dbReference>
<dbReference type="PANTHER" id="PTHR47947">
    <property type="entry name" value="CYTOCHROME P450 82C3-RELATED"/>
    <property type="match status" value="1"/>
</dbReference>
<dbReference type="Pfam" id="PF00067">
    <property type="entry name" value="p450"/>
    <property type="match status" value="1"/>
</dbReference>
<sequence>METLLQFPTVMFFSFLIFLYYLLHWRSRNTQINPTSKKVAPEASGAWPIIGHLHLLAGNSTPQVILGAMADKYGPAFTIRLGMQPAMVVSSWEVAQECFTTNDRALATRPKALATKLMGYNYAMFGFTHYGNYWREIRKIATLELLTNRRLEMLKHIRASEIKAFIKDLYKGGQNASLVDMKKRFGDLAFNIIVRMVVGKRYFGAESNATDAEEALRCQQGARDFFHYFGLFVVSDAFPSLEGLDLQGYEKAMKRTAKNLDSIVEGWLKEHKQKRLSADYDKAKNDQDFMDVMISIMENLKLDDYDADTVIKANCLNMILAGNDTTVVTFIWILSLLINNRHALKRAQDELDMHVGRERQVDESDIVKLKYLQAIVKETLRLYPAGPLILAHEATEECTIAGYRVPKGTRIVTNVYKIQRDPRIWSDPFEFRPERFLTSHVNIDLRGQHFEFIPFGSGRRICPGISFALQVLHLGLAHLIHGFEFTTPLGEPVDMTESPGLTNMKATPLEVLLSPRLPPKLYG</sequence>
<dbReference type="GO" id="GO:0016705">
    <property type="term" value="F:oxidoreductase activity, acting on paired donors, with incorporation or reduction of molecular oxygen"/>
    <property type="evidence" value="ECO:0007669"/>
    <property type="project" value="InterPro"/>
</dbReference>
<feature type="transmembrane region" description="Helical" evidence="12">
    <location>
        <begin position="6"/>
        <end position="23"/>
    </location>
</feature>
<dbReference type="InterPro" id="IPR050651">
    <property type="entry name" value="Plant_Cytochrome_P450_Monoox"/>
</dbReference>
<dbReference type="PRINTS" id="PR00385">
    <property type="entry name" value="P450"/>
</dbReference>
<evidence type="ECO:0000256" key="11">
    <source>
        <dbReference type="RuleBase" id="RU000461"/>
    </source>
</evidence>
<dbReference type="Proteomes" id="UP001141806">
    <property type="component" value="Unassembled WGS sequence"/>
</dbReference>
<evidence type="ECO:0000256" key="10">
    <source>
        <dbReference type="PIRSR" id="PIRSR602401-1"/>
    </source>
</evidence>
<dbReference type="FunFam" id="1.10.630.10:FF:000026">
    <property type="entry name" value="Cytochrome P450 82C4"/>
    <property type="match status" value="1"/>
</dbReference>